<reference evidence="1" key="1">
    <citation type="submission" date="2020-11" db="EMBL/GenBank/DDBJ databases">
        <authorList>
            <consortium name="DOE Joint Genome Institute"/>
            <person name="Ahrendt S."/>
            <person name="Riley R."/>
            <person name="Andreopoulos W."/>
            <person name="Labutti K."/>
            <person name="Pangilinan J."/>
            <person name="Ruiz-Duenas F.J."/>
            <person name="Barrasa J.M."/>
            <person name="Sanchez-Garcia M."/>
            <person name="Camarero S."/>
            <person name="Miyauchi S."/>
            <person name="Serrano A."/>
            <person name="Linde D."/>
            <person name="Babiker R."/>
            <person name="Drula E."/>
            <person name="Ayuso-Fernandez I."/>
            <person name="Pacheco R."/>
            <person name="Padilla G."/>
            <person name="Ferreira P."/>
            <person name="Barriuso J."/>
            <person name="Kellner H."/>
            <person name="Castanera R."/>
            <person name="Alfaro M."/>
            <person name="Ramirez L."/>
            <person name="Pisabarro A.G."/>
            <person name="Kuo A."/>
            <person name="Tritt A."/>
            <person name="Lipzen A."/>
            <person name="He G."/>
            <person name="Yan M."/>
            <person name="Ng V."/>
            <person name="Cullen D."/>
            <person name="Martin F."/>
            <person name="Rosso M.-N."/>
            <person name="Henrissat B."/>
            <person name="Hibbett D."/>
            <person name="Martinez A.T."/>
            <person name="Grigoriev I.V."/>
        </authorList>
    </citation>
    <scope>NUCLEOTIDE SEQUENCE</scope>
    <source>
        <strain evidence="1">CBS 247.69</strain>
    </source>
</reference>
<dbReference type="AlphaFoldDB" id="A0A9P5Y599"/>
<protein>
    <recommendedName>
        <fullName evidence="3">F-box domain-containing protein</fullName>
    </recommendedName>
</protein>
<proteinExistence type="predicted"/>
<keyword evidence="2" id="KW-1185">Reference proteome</keyword>
<sequence length="388" mass="44342">MTPTLIPQDIVNEIVEKIKSDKKALKKVSLISRSFCDPCRKHLFARLELDCRRVKRIKAFHRILTLNPDLAHNPRYLNLIIYEGSNDKVLPLILRALNNLRSISWQVPQAEPLSWTAFQPSLKTALIERLQAPGLSNIDISHVTGFPLSLFSVCTDLKKLTLTDIFSPTCIYHEVSLEENVRPKAWLQSLSISSTFNADHSFARVFTHLLTSVEISQLRQLHVGSVRRDDEILECQKVIEASAYSLKELTLIVKFTFMTPQRAFDLNSVTSLRRLTIKMAQNPRMLEWLQSILLSANNSLEHVKLSLFDQLVAEENQSVLTKLTDIDDTLADPRFENLRSVSLAFDSWMSRPILGSSFTEQCMPKLASKEILCVYWNNKPLFFVKTTS</sequence>
<gene>
    <name evidence="1" type="ORF">BDZ94DRAFT_1310581</name>
</gene>
<dbReference type="EMBL" id="MU150284">
    <property type="protein sequence ID" value="KAF9461435.1"/>
    <property type="molecule type" value="Genomic_DNA"/>
</dbReference>
<accession>A0A9P5Y599</accession>
<organism evidence="1 2">
    <name type="scientific">Collybia nuda</name>
    <dbReference type="NCBI Taxonomy" id="64659"/>
    <lineage>
        <taxon>Eukaryota</taxon>
        <taxon>Fungi</taxon>
        <taxon>Dikarya</taxon>
        <taxon>Basidiomycota</taxon>
        <taxon>Agaricomycotina</taxon>
        <taxon>Agaricomycetes</taxon>
        <taxon>Agaricomycetidae</taxon>
        <taxon>Agaricales</taxon>
        <taxon>Tricholomatineae</taxon>
        <taxon>Clitocybaceae</taxon>
        <taxon>Collybia</taxon>
    </lineage>
</organism>
<dbReference type="Proteomes" id="UP000807353">
    <property type="component" value="Unassembled WGS sequence"/>
</dbReference>
<dbReference type="OrthoDB" id="3069184at2759"/>
<evidence type="ECO:0000313" key="2">
    <source>
        <dbReference type="Proteomes" id="UP000807353"/>
    </source>
</evidence>
<comment type="caution">
    <text evidence="1">The sequence shown here is derived from an EMBL/GenBank/DDBJ whole genome shotgun (WGS) entry which is preliminary data.</text>
</comment>
<name>A0A9P5Y599_9AGAR</name>
<evidence type="ECO:0008006" key="3">
    <source>
        <dbReference type="Google" id="ProtNLM"/>
    </source>
</evidence>
<evidence type="ECO:0000313" key="1">
    <source>
        <dbReference type="EMBL" id="KAF9461435.1"/>
    </source>
</evidence>